<feature type="transmembrane region" description="Helical" evidence="6">
    <location>
        <begin position="209"/>
        <end position="227"/>
    </location>
</feature>
<keyword evidence="5 6" id="KW-0472">Membrane</keyword>
<feature type="transmembrane region" description="Helical" evidence="6">
    <location>
        <begin position="104"/>
        <end position="123"/>
    </location>
</feature>
<comment type="subcellular location">
    <subcellularLocation>
        <location evidence="1">Membrane</location>
        <topology evidence="1">Multi-pass membrane protein</topology>
    </subcellularLocation>
</comment>
<reference evidence="7" key="1">
    <citation type="journal article" date="2018" name="Sci. Rep.">
        <title>Genome sequencing of Prototheca zopfii genotypes 1 and 2 provides evidence of a severe reduction in organellar genomes.</title>
        <authorList>
            <person name="Severgnini M."/>
            <person name="Lazzari B."/>
            <person name="Capra E."/>
            <person name="Chessa S."/>
            <person name="Luini M."/>
            <person name="Bordoni R."/>
            <person name="Castiglioni B."/>
            <person name="Ricchi M."/>
            <person name="Cremonesi P."/>
        </authorList>
    </citation>
    <scope>NUCLEOTIDE SEQUENCE</scope>
    <source>
        <strain evidence="7">SAG 2063</strain>
    </source>
</reference>
<gene>
    <name evidence="7" type="primary">tatC</name>
</gene>
<evidence type="ECO:0000256" key="6">
    <source>
        <dbReference type="SAM" id="Phobius"/>
    </source>
</evidence>
<evidence type="ECO:0000256" key="2">
    <source>
        <dbReference type="ARBA" id="ARBA00008882"/>
    </source>
</evidence>
<dbReference type="InterPro" id="IPR002033">
    <property type="entry name" value="TatC"/>
</dbReference>
<dbReference type="Pfam" id="PF00902">
    <property type="entry name" value="TatC"/>
    <property type="match status" value="1"/>
</dbReference>
<evidence type="ECO:0000256" key="1">
    <source>
        <dbReference type="ARBA" id="ARBA00004141"/>
    </source>
</evidence>
<dbReference type="GO" id="GO:0033281">
    <property type="term" value="C:TAT protein transport complex"/>
    <property type="evidence" value="ECO:0007669"/>
    <property type="project" value="TreeGrafter"/>
</dbReference>
<accession>A0A2P1G7I5</accession>
<dbReference type="PANTHER" id="PTHR30371">
    <property type="entry name" value="SEC-INDEPENDENT PROTEIN TRANSLOCASE PROTEIN TATC"/>
    <property type="match status" value="1"/>
</dbReference>
<feature type="transmembrane region" description="Helical" evidence="6">
    <location>
        <begin position="173"/>
        <end position="197"/>
    </location>
</feature>
<evidence type="ECO:0000256" key="4">
    <source>
        <dbReference type="ARBA" id="ARBA00022989"/>
    </source>
</evidence>
<feature type="transmembrane region" description="Helical" evidence="6">
    <location>
        <begin position="233"/>
        <end position="250"/>
    </location>
</feature>
<feature type="transmembrane region" description="Helical" evidence="6">
    <location>
        <begin position="17"/>
        <end position="41"/>
    </location>
</feature>
<dbReference type="GO" id="GO:0065002">
    <property type="term" value="P:intracellular protein transmembrane transport"/>
    <property type="evidence" value="ECO:0007669"/>
    <property type="project" value="TreeGrafter"/>
</dbReference>
<dbReference type="EMBL" id="MF197533">
    <property type="protein sequence ID" value="AVM80919.1"/>
    <property type="molecule type" value="Genomic_DNA"/>
</dbReference>
<dbReference type="AlphaFoldDB" id="A0A2P1G7I5"/>
<dbReference type="PRINTS" id="PR01840">
    <property type="entry name" value="TATCFAMILY"/>
</dbReference>
<name>A0A2P1G7I5_9CHLO</name>
<dbReference type="GO" id="GO:0009977">
    <property type="term" value="F:proton motive force dependent protein transmembrane transporter activity"/>
    <property type="evidence" value="ECO:0007669"/>
    <property type="project" value="TreeGrafter"/>
</dbReference>
<dbReference type="PANTHER" id="PTHR30371:SF0">
    <property type="entry name" value="SEC-INDEPENDENT PROTEIN TRANSLOCASE PROTEIN TATC, CHLOROPLASTIC-RELATED"/>
    <property type="match status" value="1"/>
</dbReference>
<evidence type="ECO:0000256" key="3">
    <source>
        <dbReference type="ARBA" id="ARBA00022692"/>
    </source>
</evidence>
<geneLocation type="mitochondrion" evidence="7"/>
<feature type="transmembrane region" description="Helical" evidence="6">
    <location>
        <begin position="61"/>
        <end position="83"/>
    </location>
</feature>
<proteinExistence type="inferred from homology"/>
<sequence>MQLQNITKHITEVKYRLIYLGFSLFCTFLTCYYFQIEFLYLLIKPFLELNHTFLSTDVTEILTSLISLCFLMSCILLIPFLCYHIWCYLKPGRYYWEMKLQTRFLLFFLLLLCFEFLGIYWYILPEISAFFTSYQIVIHKDTLDSGFHLKELPDFLKIVEISPKLETILHYNLQLFVVLFFLLQIPVFFIICYHFKLVTAMQLGKSRKFIFFLSLLFSAFISPPDVFNQSICTLFFLFLFEMCIFVGYFIESIQKYKNIE</sequence>
<keyword evidence="3 6" id="KW-0812">Transmembrane</keyword>
<keyword evidence="7" id="KW-0496">Mitochondrion</keyword>
<organism evidence="7">
    <name type="scientific">Prototheca zopfii</name>
    <dbReference type="NCBI Taxonomy" id="3112"/>
    <lineage>
        <taxon>Eukaryota</taxon>
        <taxon>Viridiplantae</taxon>
        <taxon>Chlorophyta</taxon>
        <taxon>core chlorophytes</taxon>
        <taxon>Trebouxiophyceae</taxon>
        <taxon>Chlorellales</taxon>
        <taxon>Chlorellaceae</taxon>
        <taxon>Prototheca</taxon>
    </lineage>
</organism>
<evidence type="ECO:0000256" key="5">
    <source>
        <dbReference type="ARBA" id="ARBA00023136"/>
    </source>
</evidence>
<comment type="similarity">
    <text evidence="2">Belongs to the TatC family.</text>
</comment>
<dbReference type="GO" id="GO:0043953">
    <property type="term" value="P:protein transport by the Tat complex"/>
    <property type="evidence" value="ECO:0007669"/>
    <property type="project" value="TreeGrafter"/>
</dbReference>
<evidence type="ECO:0000313" key="7">
    <source>
        <dbReference type="EMBL" id="AVM80919.1"/>
    </source>
</evidence>
<keyword evidence="4 6" id="KW-1133">Transmembrane helix</keyword>
<protein>
    <submittedName>
        <fullName evidence="7">TatC-like protein ymf16</fullName>
    </submittedName>
</protein>